<accession>A0A3R7RBK5</accession>
<dbReference type="GeneID" id="40322849"/>
<feature type="region of interest" description="Disordered" evidence="1">
    <location>
        <begin position="190"/>
        <end position="223"/>
    </location>
</feature>
<evidence type="ECO:0000313" key="2">
    <source>
        <dbReference type="EMBL" id="RNE99315.1"/>
    </source>
</evidence>
<reference evidence="2 3" key="1">
    <citation type="journal article" date="2018" name="BMC Genomics">
        <title>Genomic comparison of Trypanosoma conorhini and Trypanosoma rangeli to Trypanosoma cruzi strains of high and low virulence.</title>
        <authorList>
            <person name="Bradwell K.R."/>
            <person name="Koparde V.N."/>
            <person name="Matveyev A.V."/>
            <person name="Serrano M.G."/>
            <person name="Alves J.M."/>
            <person name="Parikh H."/>
            <person name="Huang B."/>
            <person name="Lee V."/>
            <person name="Espinosa-Alvarez O."/>
            <person name="Ortiz P.A."/>
            <person name="Costa-Martins A.G."/>
            <person name="Teixeira M.M."/>
            <person name="Buck G.A."/>
        </authorList>
    </citation>
    <scope>NUCLEOTIDE SEQUENCE [LARGE SCALE GENOMIC DNA]</scope>
    <source>
        <strain evidence="2 3">025E</strain>
    </source>
</reference>
<evidence type="ECO:0000256" key="1">
    <source>
        <dbReference type="SAM" id="MobiDB-lite"/>
    </source>
</evidence>
<dbReference type="Proteomes" id="UP000284403">
    <property type="component" value="Unassembled WGS sequence"/>
</dbReference>
<name>A0A3R7RBK5_9TRYP</name>
<evidence type="ECO:0000313" key="3">
    <source>
        <dbReference type="Proteomes" id="UP000284403"/>
    </source>
</evidence>
<dbReference type="EMBL" id="MKKU01000966">
    <property type="protein sequence ID" value="RNE99315.1"/>
    <property type="molecule type" value="Genomic_DNA"/>
</dbReference>
<dbReference type="OrthoDB" id="243674at2759"/>
<gene>
    <name evidence="2" type="ORF">Tco025E_09238</name>
</gene>
<sequence length="650" mass="72159">MPSDSAAASATSLRERLLLMGVATAEPRPTVSPACADILRGTDAYGLSLLAAVAAPTAAQRRPTVLLWLDDVARRHFRWLRNDAANSATARRLFSWASRQVEKLGALRARRDAARNFSFHPVIGEKNVTGRHGPRMAYEDGVRWERRRSAWLEKERLRQAEEGEEVERACNRPWQMSPGTRRILRARDTAGRVDPVGSGKEASRQPGAASNSGALTHHYASRNSRRLTMDYPPLLERVRDDVAVRQQRAAQREEYARREPPALRLPPRQLAEQVSRLCRRVGAARESGFGGEVTFAPRINRGIFSPPSKPPGCTVIVASSFQQKRQARHGADAEAPLMPPGRAVPETQKAGPAISPIQTAAFCARQRAWEARRRGHIRRLSEELNARREEAHLAECTLHPTVNASSPSKVLNLEETRCLSMRVPFGALEQKSPTHRRLLHFEDISELCLRRSRLKKTPSSANASPFRVASRRSASPRGRAAPRTSPREARRCHAELHTPWVDAQKGRHLCNAVETSPAARRICATQQEAGGVPLELDGQTLFDLSVWWRDLITQQLQISFDAGAQGEDGAFDAHLYEWALESPFTRTLAPQTVVGALQELLCLSAGEPSAMALERRLGAEFLRIQAASQRDSGVTFAEFIGLYGKLLCRD</sequence>
<feature type="compositionally biased region" description="Low complexity" evidence="1">
    <location>
        <begin position="463"/>
        <end position="484"/>
    </location>
</feature>
<proteinExistence type="predicted"/>
<feature type="region of interest" description="Disordered" evidence="1">
    <location>
        <begin position="455"/>
        <end position="491"/>
    </location>
</feature>
<comment type="caution">
    <text evidence="2">The sequence shown here is derived from an EMBL/GenBank/DDBJ whole genome shotgun (WGS) entry which is preliminary data.</text>
</comment>
<dbReference type="AlphaFoldDB" id="A0A3R7RBK5"/>
<protein>
    <submittedName>
        <fullName evidence="2">Uncharacterized protein</fullName>
    </submittedName>
</protein>
<dbReference type="RefSeq" id="XP_029224012.1">
    <property type="nucleotide sequence ID" value="XM_029376060.1"/>
</dbReference>
<keyword evidence="3" id="KW-1185">Reference proteome</keyword>
<organism evidence="2 3">
    <name type="scientific">Trypanosoma conorhini</name>
    <dbReference type="NCBI Taxonomy" id="83891"/>
    <lineage>
        <taxon>Eukaryota</taxon>
        <taxon>Discoba</taxon>
        <taxon>Euglenozoa</taxon>
        <taxon>Kinetoplastea</taxon>
        <taxon>Metakinetoplastina</taxon>
        <taxon>Trypanosomatida</taxon>
        <taxon>Trypanosomatidae</taxon>
        <taxon>Trypanosoma</taxon>
    </lineage>
</organism>